<evidence type="ECO:0000259" key="2">
    <source>
        <dbReference type="Pfam" id="PF00144"/>
    </source>
</evidence>
<dbReference type="Pfam" id="PF00144">
    <property type="entry name" value="Beta-lactamase"/>
    <property type="match status" value="1"/>
</dbReference>
<dbReference type="InterPro" id="IPR012338">
    <property type="entry name" value="Beta-lactam/transpept-like"/>
</dbReference>
<gene>
    <name evidence="3" type="ORF">ACIBG2_51000</name>
</gene>
<dbReference type="SUPFAM" id="SSF56601">
    <property type="entry name" value="beta-lactamase/transpeptidase-like"/>
    <property type="match status" value="1"/>
</dbReference>
<dbReference type="Gene3D" id="3.40.710.10">
    <property type="entry name" value="DD-peptidase/beta-lactamase superfamily"/>
    <property type="match status" value="1"/>
</dbReference>
<feature type="domain" description="Beta-lactamase-related" evidence="2">
    <location>
        <begin position="50"/>
        <end position="352"/>
    </location>
</feature>
<dbReference type="EC" id="3.-.-.-" evidence="3"/>
<sequence length="372" mass="39541">MKKTLTAVLAVAATVAVAAAPAQAASAQASAPADRKAAVQRDMDALTKLSGAGAIVRVFQDGRTWTARSGTAVYGRKVPMPTNGYFRIASVTKLVVATTALRLVGEGKIDLDGTVEGYLPGALKDGDKITVRMLLQHTSGLNDDAGNEKYLVGDDALKYRYSHVETKELVRLGDEAPRRFAPGAKHSYSNTNYYLLGMLIEAVSGKPWGEQAARSLGLRDTWYPGDKVSLPNPHARGYLWTDGKPLDITRLNTTSLGAAGGLVSTTADLDRFLGRLMSGKLLKPAQLSEMLKVMPAPPGEEADGDPGLGVFRYSTTCGKKIYGHSGGVSGYASFVASTRDGRERLVLNLTQASPKFNDPGQLFKIVSSAFCG</sequence>
<keyword evidence="1" id="KW-0732">Signal</keyword>
<keyword evidence="4" id="KW-1185">Reference proteome</keyword>
<organism evidence="3 4">
    <name type="scientific">Nonomuraea typhae</name>
    <dbReference type="NCBI Taxonomy" id="2603600"/>
    <lineage>
        <taxon>Bacteria</taxon>
        <taxon>Bacillati</taxon>
        <taxon>Actinomycetota</taxon>
        <taxon>Actinomycetes</taxon>
        <taxon>Streptosporangiales</taxon>
        <taxon>Streptosporangiaceae</taxon>
        <taxon>Nonomuraea</taxon>
    </lineage>
</organism>
<dbReference type="EMBL" id="JBITGY010000023">
    <property type="protein sequence ID" value="MFI6505787.1"/>
    <property type="molecule type" value="Genomic_DNA"/>
</dbReference>
<evidence type="ECO:0000313" key="4">
    <source>
        <dbReference type="Proteomes" id="UP001612741"/>
    </source>
</evidence>
<dbReference type="PANTHER" id="PTHR46825:SF7">
    <property type="entry name" value="D-ALANYL-D-ALANINE CARBOXYPEPTIDASE"/>
    <property type="match status" value="1"/>
</dbReference>
<evidence type="ECO:0000256" key="1">
    <source>
        <dbReference type="SAM" id="SignalP"/>
    </source>
</evidence>
<reference evidence="3 4" key="1">
    <citation type="submission" date="2024-10" db="EMBL/GenBank/DDBJ databases">
        <title>The Natural Products Discovery Center: Release of the First 8490 Sequenced Strains for Exploring Actinobacteria Biosynthetic Diversity.</title>
        <authorList>
            <person name="Kalkreuter E."/>
            <person name="Kautsar S.A."/>
            <person name="Yang D."/>
            <person name="Bader C.D."/>
            <person name="Teijaro C.N."/>
            <person name="Fluegel L."/>
            <person name="Davis C.M."/>
            <person name="Simpson J.R."/>
            <person name="Lauterbach L."/>
            <person name="Steele A.D."/>
            <person name="Gui C."/>
            <person name="Meng S."/>
            <person name="Li G."/>
            <person name="Viehrig K."/>
            <person name="Ye F."/>
            <person name="Su P."/>
            <person name="Kiefer A.F."/>
            <person name="Nichols A."/>
            <person name="Cepeda A.J."/>
            <person name="Yan W."/>
            <person name="Fan B."/>
            <person name="Jiang Y."/>
            <person name="Adhikari A."/>
            <person name="Zheng C.-J."/>
            <person name="Schuster L."/>
            <person name="Cowan T.M."/>
            <person name="Smanski M.J."/>
            <person name="Chevrette M.G."/>
            <person name="De Carvalho L.P.S."/>
            <person name="Shen B."/>
        </authorList>
    </citation>
    <scope>NUCLEOTIDE SEQUENCE [LARGE SCALE GENOMIC DNA]</scope>
    <source>
        <strain evidence="3 4">NPDC050545</strain>
    </source>
</reference>
<comment type="caution">
    <text evidence="3">The sequence shown here is derived from an EMBL/GenBank/DDBJ whole genome shotgun (WGS) entry which is preliminary data.</text>
</comment>
<dbReference type="RefSeq" id="WP_397092172.1">
    <property type="nucleotide sequence ID" value="NZ_JBITGY010000023.1"/>
</dbReference>
<evidence type="ECO:0000313" key="3">
    <source>
        <dbReference type="EMBL" id="MFI6505787.1"/>
    </source>
</evidence>
<dbReference type="PANTHER" id="PTHR46825">
    <property type="entry name" value="D-ALANYL-D-ALANINE-CARBOXYPEPTIDASE/ENDOPEPTIDASE AMPH"/>
    <property type="match status" value="1"/>
</dbReference>
<accession>A0ABW7ZCY5</accession>
<dbReference type="InterPro" id="IPR050491">
    <property type="entry name" value="AmpC-like"/>
</dbReference>
<proteinExistence type="predicted"/>
<keyword evidence="3" id="KW-0378">Hydrolase</keyword>
<name>A0ABW7ZCY5_9ACTN</name>
<dbReference type="Proteomes" id="UP001612741">
    <property type="component" value="Unassembled WGS sequence"/>
</dbReference>
<dbReference type="GO" id="GO:0016787">
    <property type="term" value="F:hydrolase activity"/>
    <property type="evidence" value="ECO:0007669"/>
    <property type="project" value="UniProtKB-KW"/>
</dbReference>
<protein>
    <submittedName>
        <fullName evidence="3">Serine hydrolase domain-containing protein</fullName>
        <ecNumber evidence="3">3.-.-.-</ecNumber>
    </submittedName>
</protein>
<feature type="signal peptide" evidence="1">
    <location>
        <begin position="1"/>
        <end position="24"/>
    </location>
</feature>
<dbReference type="InterPro" id="IPR001466">
    <property type="entry name" value="Beta-lactam-related"/>
</dbReference>
<feature type="chain" id="PRO_5046283897" evidence="1">
    <location>
        <begin position="25"/>
        <end position="372"/>
    </location>
</feature>